<dbReference type="Gene3D" id="1.10.486.10">
    <property type="entry name" value="PCRA, domain 4"/>
    <property type="match status" value="1"/>
</dbReference>
<keyword evidence="7 14" id="KW-0067">ATP-binding</keyword>
<dbReference type="Pfam" id="PF12705">
    <property type="entry name" value="PDDEXK_1"/>
    <property type="match status" value="1"/>
</dbReference>
<evidence type="ECO:0000256" key="5">
    <source>
        <dbReference type="ARBA" id="ARBA00022806"/>
    </source>
</evidence>
<dbReference type="InterPro" id="IPR011335">
    <property type="entry name" value="Restrct_endonuc-II-like"/>
</dbReference>
<dbReference type="PROSITE" id="PS51198">
    <property type="entry name" value="UVRD_HELICASE_ATP_BIND"/>
    <property type="match status" value="1"/>
</dbReference>
<evidence type="ECO:0000256" key="2">
    <source>
        <dbReference type="ARBA" id="ARBA00022741"/>
    </source>
</evidence>
<dbReference type="InterPro" id="IPR038726">
    <property type="entry name" value="PDDEXK_AddAB-type"/>
</dbReference>
<evidence type="ECO:0000256" key="12">
    <source>
        <dbReference type="ARBA" id="ARBA00034808"/>
    </source>
</evidence>
<keyword evidence="4 14" id="KW-0378">Hydrolase</keyword>
<dbReference type="InterPro" id="IPR027417">
    <property type="entry name" value="P-loop_NTPase"/>
</dbReference>
<evidence type="ECO:0000256" key="10">
    <source>
        <dbReference type="ARBA" id="ARBA00023235"/>
    </source>
</evidence>
<reference evidence="17 18" key="1">
    <citation type="submission" date="2018-12" db="EMBL/GenBank/DDBJ databases">
        <title>Bacillus yapensis draft genome sequence.</title>
        <authorList>
            <person name="Yu L."/>
            <person name="Xu X."/>
            <person name="Tang X."/>
        </authorList>
    </citation>
    <scope>NUCLEOTIDE SEQUENCE [LARGE SCALE GENOMIC DNA]</scope>
    <source>
        <strain evidence="17 18">XXST-01</strain>
    </source>
</reference>
<protein>
    <recommendedName>
        <fullName evidence="12">DNA 3'-5' helicase</fullName>
        <ecNumber evidence="12">5.6.2.4</ecNumber>
    </recommendedName>
</protein>
<organism evidence="17 18">
    <name type="scientific">Bacillus yapensis</name>
    <dbReference type="NCBI Taxonomy" id="2492960"/>
    <lineage>
        <taxon>Bacteria</taxon>
        <taxon>Bacillati</taxon>
        <taxon>Bacillota</taxon>
        <taxon>Bacilli</taxon>
        <taxon>Bacillales</taxon>
        <taxon>Bacillaceae</taxon>
        <taxon>Bacillus</taxon>
    </lineage>
</organism>
<dbReference type="GO" id="GO:0009338">
    <property type="term" value="C:exodeoxyribonuclease V complex"/>
    <property type="evidence" value="ECO:0007669"/>
    <property type="project" value="TreeGrafter"/>
</dbReference>
<comment type="catalytic activity">
    <reaction evidence="13">
        <text>ATP + H2O = ADP + phosphate + H(+)</text>
        <dbReference type="Rhea" id="RHEA:13065"/>
        <dbReference type="ChEBI" id="CHEBI:15377"/>
        <dbReference type="ChEBI" id="CHEBI:15378"/>
        <dbReference type="ChEBI" id="CHEBI:30616"/>
        <dbReference type="ChEBI" id="CHEBI:43474"/>
        <dbReference type="ChEBI" id="CHEBI:456216"/>
        <dbReference type="EC" id="5.6.2.4"/>
    </reaction>
</comment>
<keyword evidence="2 14" id="KW-0547">Nucleotide-binding</keyword>
<evidence type="ECO:0000256" key="7">
    <source>
        <dbReference type="ARBA" id="ARBA00022840"/>
    </source>
</evidence>
<dbReference type="AlphaFoldDB" id="A0A431VZX9"/>
<dbReference type="PROSITE" id="PS51217">
    <property type="entry name" value="UVRD_HELICASE_CTER"/>
    <property type="match status" value="1"/>
</dbReference>
<keyword evidence="8" id="KW-0238">DNA-binding</keyword>
<comment type="caution">
    <text evidence="17">The sequence shown here is derived from an EMBL/GenBank/DDBJ whole genome shotgun (WGS) entry which is preliminary data.</text>
</comment>
<dbReference type="GO" id="GO:0005524">
    <property type="term" value="F:ATP binding"/>
    <property type="evidence" value="ECO:0007669"/>
    <property type="project" value="UniProtKB-UniRule"/>
</dbReference>
<evidence type="ECO:0000256" key="1">
    <source>
        <dbReference type="ARBA" id="ARBA00022722"/>
    </source>
</evidence>
<sequence length="1059" mass="122776">MTKTIVDQAARDKIKQDLHTNFLVEAGAGSGKTTSLVDRMVNLIYTGTSKIEHIVAITFTRKAADELKVRFQSVLEKTWKEEVDEAIRYRLAEALQNIERCFLGTVHAFCAKLLRERPIEAGLDLAFKELEEADDVDILEEAWGIYLQALQETRIDELNSVEDLGISVDELFSCLKELKDYPDVEWVTETVERPDLNTAFQSFMNIVKEARRCIPEQEPDKGYDSLQKAIVTALQKVRFIDVTKEKDIISILTLFDKKLKPTLNRWESKEDAKFYEEKISTTFEALIKPLLQEWKEYCHPIITNFLLEAIQIYMSLKKERSLLNFQDLLIKASTLLKNNGEVRAYFQDKYRFLLVDEFQDTDPIQAELMFYLTGEDTNEPVWTRCKPKAGSLFVVGDPKQAIYRFRRADIDTYNRVKELIVNHGGEVLQLTMNFRTLDSITNGLNTVFSRYLPEVESVYQAAYRPLNSFHEDTGEEWTGIKQLVVPADFSKKEEIIEEDAKNIALCIRQQMESGKSAKDFMILTRYNDGIGLYVQAVEALGISVSISGEVIIGETREFQELSILLKTFTDPTDQISLVAVLRGIFFGISDNDLYQWKKENGYFSIYAEVPEGLPTEVKKKFELALGKLRSYQKWTRDLAPTVAIEKIIDDVGFYPLLLKNNRSKRTYKSLLQILTSLRKHEASGNSTYKQIFERLEELVFEKSVVLNIEEDADAVRIMNVHKAKGLEAPIVFLAHPAKVVKPESFLNKHIKREDSYSKGYFAFSVRNGFQDKELALPVGWESVKEEELAYLTEEELRILYVAATRAEKTLILSSSAKNNNKNPWNHLFEIENIAEIEIDSREVESNEAVVSVSLMDYLNKTEDTLSWFDKRREKSFEHWSPTKDKDYAVIGTIEREEGGGMDWGTVVHEVLEKVVRGIDVSQFIKSLLSKYDFPIEREEEVIEIIRKFQQTEIWDDITKAEMVLSEVPFTRKITREEPLYRWIEEQESETVLVKGIIDLIYKTDDGWVIVDYKTDRPTNKEDFAKLEEFYRTQIEFYQEVWERLTNERVARKSLYFVYE</sequence>
<comment type="catalytic activity">
    <reaction evidence="11">
        <text>Couples ATP hydrolysis with the unwinding of duplex DNA by translocating in the 3'-5' direction.</text>
        <dbReference type="EC" id="5.6.2.4"/>
    </reaction>
</comment>
<proteinExistence type="predicted"/>
<dbReference type="GO" id="GO:0005829">
    <property type="term" value="C:cytosol"/>
    <property type="evidence" value="ECO:0007669"/>
    <property type="project" value="TreeGrafter"/>
</dbReference>
<dbReference type="GO" id="GO:0004527">
    <property type="term" value="F:exonuclease activity"/>
    <property type="evidence" value="ECO:0007669"/>
    <property type="project" value="UniProtKB-KW"/>
</dbReference>
<dbReference type="PANTHER" id="PTHR11070">
    <property type="entry name" value="UVRD / RECB / PCRA DNA HELICASE FAMILY MEMBER"/>
    <property type="match status" value="1"/>
</dbReference>
<dbReference type="InterPro" id="IPR014017">
    <property type="entry name" value="DNA_helicase_UvrD-like_C"/>
</dbReference>
<keyword evidence="5 14" id="KW-0347">Helicase</keyword>
<accession>A0A431VZX9</accession>
<dbReference type="InterPro" id="IPR011604">
    <property type="entry name" value="PDDEXK-like_dom_sf"/>
</dbReference>
<dbReference type="RefSeq" id="WP_126409882.1">
    <property type="nucleotide sequence ID" value="NZ_RXNT01000014.1"/>
</dbReference>
<dbReference type="SUPFAM" id="SSF52540">
    <property type="entry name" value="P-loop containing nucleoside triphosphate hydrolases"/>
    <property type="match status" value="1"/>
</dbReference>
<evidence type="ECO:0000256" key="14">
    <source>
        <dbReference type="PROSITE-ProRule" id="PRU00560"/>
    </source>
</evidence>
<keyword evidence="9" id="KW-0234">DNA repair</keyword>
<gene>
    <name evidence="17" type="ORF">EKG37_16330</name>
</gene>
<dbReference type="InterPro" id="IPR014016">
    <property type="entry name" value="UvrD-like_ATP-bd"/>
</dbReference>
<keyword evidence="18" id="KW-1185">Reference proteome</keyword>
<dbReference type="GO" id="GO:0000725">
    <property type="term" value="P:recombinational repair"/>
    <property type="evidence" value="ECO:0007669"/>
    <property type="project" value="TreeGrafter"/>
</dbReference>
<feature type="domain" description="UvrD-like helicase ATP-binding" evidence="15">
    <location>
        <begin position="5"/>
        <end position="437"/>
    </location>
</feature>
<dbReference type="Gene3D" id="3.40.50.300">
    <property type="entry name" value="P-loop containing nucleotide triphosphate hydrolases"/>
    <property type="match status" value="3"/>
</dbReference>
<keyword evidence="1" id="KW-0540">Nuclease</keyword>
<dbReference type="OrthoDB" id="9810135at2"/>
<dbReference type="InterPro" id="IPR000212">
    <property type="entry name" value="DNA_helicase_UvrD/REP"/>
</dbReference>
<evidence type="ECO:0000256" key="6">
    <source>
        <dbReference type="ARBA" id="ARBA00022839"/>
    </source>
</evidence>
<evidence type="ECO:0000259" key="15">
    <source>
        <dbReference type="PROSITE" id="PS51198"/>
    </source>
</evidence>
<evidence type="ECO:0000259" key="16">
    <source>
        <dbReference type="PROSITE" id="PS51217"/>
    </source>
</evidence>
<dbReference type="SUPFAM" id="SSF52980">
    <property type="entry name" value="Restriction endonuclease-like"/>
    <property type="match status" value="1"/>
</dbReference>
<dbReference type="Proteomes" id="UP000271374">
    <property type="component" value="Unassembled WGS sequence"/>
</dbReference>
<evidence type="ECO:0000313" key="17">
    <source>
        <dbReference type="EMBL" id="RTR28784.1"/>
    </source>
</evidence>
<evidence type="ECO:0000313" key="18">
    <source>
        <dbReference type="Proteomes" id="UP000271374"/>
    </source>
</evidence>
<evidence type="ECO:0000256" key="3">
    <source>
        <dbReference type="ARBA" id="ARBA00022763"/>
    </source>
</evidence>
<dbReference type="EMBL" id="RXNT01000014">
    <property type="protein sequence ID" value="RTR28784.1"/>
    <property type="molecule type" value="Genomic_DNA"/>
</dbReference>
<dbReference type="PANTHER" id="PTHR11070:SF23">
    <property type="entry name" value="RECBCD ENZYME SUBUNIT RECB"/>
    <property type="match status" value="1"/>
</dbReference>
<dbReference type="GO" id="GO:0003677">
    <property type="term" value="F:DNA binding"/>
    <property type="evidence" value="ECO:0007669"/>
    <property type="project" value="UniProtKB-KW"/>
</dbReference>
<evidence type="ECO:0000256" key="9">
    <source>
        <dbReference type="ARBA" id="ARBA00023204"/>
    </source>
</evidence>
<name>A0A431VZX9_9BACI</name>
<evidence type="ECO:0000256" key="11">
    <source>
        <dbReference type="ARBA" id="ARBA00034617"/>
    </source>
</evidence>
<dbReference type="Gene3D" id="3.90.320.10">
    <property type="match status" value="1"/>
</dbReference>
<dbReference type="Pfam" id="PF13361">
    <property type="entry name" value="UvrD_C"/>
    <property type="match status" value="1"/>
</dbReference>
<dbReference type="Pfam" id="PF00580">
    <property type="entry name" value="UvrD-helicase"/>
    <property type="match status" value="1"/>
</dbReference>
<keyword evidence="6 17" id="KW-0269">Exonuclease</keyword>
<feature type="binding site" evidence="14">
    <location>
        <begin position="26"/>
        <end position="33"/>
    </location>
    <ligand>
        <name>ATP</name>
        <dbReference type="ChEBI" id="CHEBI:30616"/>
    </ligand>
</feature>
<dbReference type="GO" id="GO:0043138">
    <property type="term" value="F:3'-5' DNA helicase activity"/>
    <property type="evidence" value="ECO:0007669"/>
    <property type="project" value="UniProtKB-EC"/>
</dbReference>
<evidence type="ECO:0000256" key="13">
    <source>
        <dbReference type="ARBA" id="ARBA00048988"/>
    </source>
</evidence>
<keyword evidence="3" id="KW-0227">DNA damage</keyword>
<feature type="domain" description="UvrD-like helicase C-terminal" evidence="16">
    <location>
        <begin position="453"/>
        <end position="725"/>
    </location>
</feature>
<dbReference type="EC" id="5.6.2.4" evidence="12"/>
<evidence type="ECO:0000256" key="8">
    <source>
        <dbReference type="ARBA" id="ARBA00023125"/>
    </source>
</evidence>
<evidence type="ECO:0000256" key="4">
    <source>
        <dbReference type="ARBA" id="ARBA00022801"/>
    </source>
</evidence>
<keyword evidence="10" id="KW-0413">Isomerase</keyword>